<accession>A0ABQ8YD94</accession>
<proteinExistence type="predicted"/>
<evidence type="ECO:0000313" key="7">
    <source>
        <dbReference type="Proteomes" id="UP001150062"/>
    </source>
</evidence>
<dbReference type="InterPro" id="IPR000651">
    <property type="entry name" value="Ras-like_Gua-exchang_fac_N"/>
</dbReference>
<feature type="compositionally biased region" description="Low complexity" evidence="3">
    <location>
        <begin position="242"/>
        <end position="255"/>
    </location>
</feature>
<dbReference type="CDD" id="cd00155">
    <property type="entry name" value="RasGEF"/>
    <property type="match status" value="1"/>
</dbReference>
<dbReference type="Gene3D" id="1.10.840.10">
    <property type="entry name" value="Ras guanine-nucleotide exchange factors catalytic domain"/>
    <property type="match status" value="1"/>
</dbReference>
<dbReference type="EMBL" id="JAOAOG010000175">
    <property type="protein sequence ID" value="KAJ6242514.1"/>
    <property type="molecule type" value="Genomic_DNA"/>
</dbReference>
<dbReference type="InterPro" id="IPR019804">
    <property type="entry name" value="Ras_G-nucl-exch_fac_CS"/>
</dbReference>
<dbReference type="PROSITE" id="PS00720">
    <property type="entry name" value="RASGEF"/>
    <property type="match status" value="1"/>
</dbReference>
<feature type="domain" description="N-terminal Ras-GEF" evidence="5">
    <location>
        <begin position="311"/>
        <end position="440"/>
    </location>
</feature>
<gene>
    <name evidence="6" type="ORF">M0813_22658</name>
</gene>
<protein>
    <submittedName>
        <fullName evidence="6">Ras guanine nucleotide exchange factor i-related</fullName>
    </submittedName>
</protein>
<sequence>MDPCDFLKKIGKGDLIQPWYERRSKMSANFHESQKEKVLFERDEKKRLLERKKKLINLRRKLDRNRQIRYKVKQITGDKIVMTDTIKSQFTEELNKIENEEIKDFSKFYKLSGTKRALVKKPNIDRSSWRTQILNKHKKIRMLREQVNPINRCESFVKIFQPGIKPVVEKLTHEEILQLIMHHMIVLGYDKAVDLIEEEADVKYQPKYLHDSRLHTLLRNSIKRSEKLWNLTLTDEVENDQQENNTNTNNVTNNKNQKKKSSTEQNRENMIVEHLIKLGLGQDEEEDEEEYANIWEEPNTSKYIFYTDETVKKKIKAASFNKLVEVLTDESGVDSGYLHTFLLTYLSFTTSEKLLTKLIQRFHVPRPKDLNEDQYKQKKRKVNIRVANLIKNWVVKYLTNPDKKLLQYLREFITQDIAEELPTVSHQLLAKIKNLEKRSGKEKIVKFIEKPPQPIVPKNIFSPQLSLYDVVEEEMARQLTLLDHNTYSKIRPTELLNLAWSKAKYRHRAKNVLAFIHRFNSVSNWIATEILKHDRVRKRATIVNYFINIAHNLRNINNFNSLISIVSGFNSSAIHRLKFTFQECGTRIIELKNKFEIEMSADQSYKNYRQTLHGANPPCVPYLGVYLTDLTFIEDGNPDKIDGLINFSKRRLVYAVIEEIQRYQSKPYSYQPVHQIQTRLEKLQFDDETTLYKKSLQYEPRKSRRENIK</sequence>
<name>A0ABQ8YD94_9EUKA</name>
<dbReference type="InterPro" id="IPR008937">
    <property type="entry name" value="Ras-like_GEF"/>
</dbReference>
<organism evidence="6 7">
    <name type="scientific">Anaeramoeba flamelloides</name>
    <dbReference type="NCBI Taxonomy" id="1746091"/>
    <lineage>
        <taxon>Eukaryota</taxon>
        <taxon>Metamonada</taxon>
        <taxon>Anaeramoebidae</taxon>
        <taxon>Anaeramoeba</taxon>
    </lineage>
</organism>
<dbReference type="PANTHER" id="PTHR23113:SF366">
    <property type="entry name" value="RAS GUANINE NUCLEOTIDE EXCHANGE FACTOR R"/>
    <property type="match status" value="1"/>
</dbReference>
<dbReference type="PROSITE" id="PS50009">
    <property type="entry name" value="RASGEF_CAT"/>
    <property type="match status" value="1"/>
</dbReference>
<dbReference type="Gene3D" id="1.20.870.10">
    <property type="entry name" value="Son of sevenless (SoS) protein Chain: S domain 1"/>
    <property type="match status" value="1"/>
</dbReference>
<dbReference type="CDD" id="cd06224">
    <property type="entry name" value="REM"/>
    <property type="match status" value="1"/>
</dbReference>
<feature type="region of interest" description="Disordered" evidence="3">
    <location>
        <begin position="240"/>
        <end position="266"/>
    </location>
</feature>
<dbReference type="SUPFAM" id="SSF48366">
    <property type="entry name" value="Ras GEF"/>
    <property type="match status" value="1"/>
</dbReference>
<dbReference type="Pfam" id="PF00617">
    <property type="entry name" value="RasGEF"/>
    <property type="match status" value="1"/>
</dbReference>
<comment type="caution">
    <text evidence="6">The sequence shown here is derived from an EMBL/GenBank/DDBJ whole genome shotgun (WGS) entry which is preliminary data.</text>
</comment>
<dbReference type="InterPro" id="IPR036964">
    <property type="entry name" value="RASGEF_cat_dom_sf"/>
</dbReference>
<dbReference type="SMART" id="SM00147">
    <property type="entry name" value="RasGEF"/>
    <property type="match status" value="1"/>
</dbReference>
<dbReference type="InterPro" id="IPR006594">
    <property type="entry name" value="LisH"/>
</dbReference>
<evidence type="ECO:0000259" key="4">
    <source>
        <dbReference type="PROSITE" id="PS50009"/>
    </source>
</evidence>
<dbReference type="Proteomes" id="UP001150062">
    <property type="component" value="Unassembled WGS sequence"/>
</dbReference>
<dbReference type="InterPro" id="IPR001895">
    <property type="entry name" value="RASGEF_cat_dom"/>
</dbReference>
<feature type="domain" description="Ras-GEF" evidence="4">
    <location>
        <begin position="471"/>
        <end position="701"/>
    </location>
</feature>
<dbReference type="Pfam" id="PF00618">
    <property type="entry name" value="RasGEF_N"/>
    <property type="match status" value="1"/>
</dbReference>
<evidence type="ECO:0000256" key="3">
    <source>
        <dbReference type="SAM" id="MobiDB-lite"/>
    </source>
</evidence>
<dbReference type="PROSITE" id="PS50212">
    <property type="entry name" value="RASGEF_NTER"/>
    <property type="match status" value="1"/>
</dbReference>
<reference evidence="6" key="1">
    <citation type="submission" date="2022-08" db="EMBL/GenBank/DDBJ databases">
        <title>Novel sulfate-reducing endosymbionts in the free-living metamonad Anaeramoeba.</title>
        <authorList>
            <person name="Jerlstrom-Hultqvist J."/>
            <person name="Cepicka I."/>
            <person name="Gallot-Lavallee L."/>
            <person name="Salas-Leiva D."/>
            <person name="Curtis B.A."/>
            <person name="Zahonova K."/>
            <person name="Pipaliya S."/>
            <person name="Dacks J."/>
            <person name="Roger A.J."/>
        </authorList>
    </citation>
    <scope>NUCLEOTIDE SEQUENCE</scope>
    <source>
        <strain evidence="6">Schooner1</strain>
    </source>
</reference>
<evidence type="ECO:0000256" key="1">
    <source>
        <dbReference type="ARBA" id="ARBA00022658"/>
    </source>
</evidence>
<keyword evidence="1 2" id="KW-0344">Guanine-nucleotide releasing factor</keyword>
<dbReference type="InterPro" id="IPR023578">
    <property type="entry name" value="Ras_GEF_dom_sf"/>
</dbReference>
<dbReference type="SMART" id="SM00229">
    <property type="entry name" value="RasGEFN"/>
    <property type="match status" value="1"/>
</dbReference>
<evidence type="ECO:0000259" key="5">
    <source>
        <dbReference type="PROSITE" id="PS50212"/>
    </source>
</evidence>
<dbReference type="PROSITE" id="PS50896">
    <property type="entry name" value="LISH"/>
    <property type="match status" value="1"/>
</dbReference>
<dbReference type="PANTHER" id="PTHR23113">
    <property type="entry name" value="GUANINE NUCLEOTIDE EXCHANGE FACTOR"/>
    <property type="match status" value="1"/>
</dbReference>
<evidence type="ECO:0000313" key="6">
    <source>
        <dbReference type="EMBL" id="KAJ6242514.1"/>
    </source>
</evidence>
<keyword evidence="7" id="KW-1185">Reference proteome</keyword>
<evidence type="ECO:0000256" key="2">
    <source>
        <dbReference type="PROSITE-ProRule" id="PRU00168"/>
    </source>
</evidence>